<keyword evidence="4 5" id="KW-0274">FAD</keyword>
<keyword evidence="3 5" id="KW-0285">Flavoprotein</keyword>
<dbReference type="SUPFAM" id="SSF54373">
    <property type="entry name" value="FAD-linked reductases, C-terminal domain"/>
    <property type="match status" value="1"/>
</dbReference>
<sequence>MEHVYDYIIVGAGSAGCVIAARLLQKTDARVLLLEAGGKDNSLFVKMPAGVGKAILTKTWDYTTEPDPATSNRRMTVAQGKLLGGSSSVNGMIYIRGQREDYDSWQEEYGCTGWGYDDLLPYFRKSENNESLAGEQHGNHGPLFVSENRYRHPLSESFIRAGQQLGYSYRNDFNGDDQQGVGFYQTTTHNGERASTAKTYLRSVQNNPRLHLQLNALVHQIVIENGTATGVVFQDHAGHKTTASANKEVIVAAGAIGSPKLLMLSGIGEKAHLATFNLPCHAELPVGQNYHDHMHLSVNASLKLPLSLYGQDRGLNAVKNGLQWMAFRTGVVTSNILEGAAFVDTADQGRPDVQIHFLPALDSWDDPDGYGKDETHGITLKVGHLRPRSRGVLALSSASPTDSVKIRANILHHPDDLAGQVRAVKLALQFLNTPALRQYTKRIFSPGNVVDQGDSYSLSDDAIEAFVRQTCKTVYHPVGTCRMGTDPKTSVVDLALKVHGIQKLRVVDSSVFPSITSANTNAPVIAVAEKAADLILLAQVP</sequence>
<dbReference type="PANTHER" id="PTHR11552:SF147">
    <property type="entry name" value="CHOLINE DEHYDROGENASE, MITOCHONDRIAL"/>
    <property type="match status" value="1"/>
</dbReference>
<comment type="cofactor">
    <cofactor evidence="1">
        <name>FAD</name>
        <dbReference type="ChEBI" id="CHEBI:57692"/>
    </cofactor>
</comment>
<dbReference type="Proteomes" id="UP001515683">
    <property type="component" value="Unassembled WGS sequence"/>
</dbReference>
<dbReference type="Gene3D" id="3.50.50.60">
    <property type="entry name" value="FAD/NAD(P)-binding domain"/>
    <property type="match status" value="1"/>
</dbReference>
<dbReference type="PIRSF" id="PIRSF000137">
    <property type="entry name" value="Alcohol_oxidase"/>
    <property type="match status" value="1"/>
</dbReference>
<feature type="domain" description="Glucose-methanol-choline oxidoreductase N-terminal" evidence="6">
    <location>
        <begin position="80"/>
        <end position="103"/>
    </location>
</feature>
<dbReference type="RefSeq" id="WP_167013490.1">
    <property type="nucleotide sequence ID" value="NZ_VWXF01000002.1"/>
</dbReference>
<keyword evidence="9" id="KW-1185">Reference proteome</keyword>
<dbReference type="InterPro" id="IPR000172">
    <property type="entry name" value="GMC_OxRdtase_N"/>
</dbReference>
<reference evidence="8 9" key="1">
    <citation type="journal article" date="2019" name="bioRxiv">
        <title>Bacteria contribute to plant secondary compound degradation in a generalist herbivore system.</title>
        <authorList>
            <person name="Francoeur C.B."/>
            <person name="Khadempour L."/>
            <person name="Moreira-Soto R.D."/>
            <person name="Gotting K."/>
            <person name="Book A.J."/>
            <person name="Pinto-Tomas A.A."/>
            <person name="Keefover-Ring K."/>
            <person name="Currie C.R."/>
        </authorList>
    </citation>
    <scope>NUCLEOTIDE SEQUENCE [LARGE SCALE GENOMIC DNA]</scope>
    <source>
        <strain evidence="8">Acro-835</strain>
    </source>
</reference>
<organism evidence="8 9">
    <name type="scientific">Candidatus Pantoea multigeneris</name>
    <dbReference type="NCBI Taxonomy" id="2608357"/>
    <lineage>
        <taxon>Bacteria</taxon>
        <taxon>Pseudomonadati</taxon>
        <taxon>Pseudomonadota</taxon>
        <taxon>Gammaproteobacteria</taxon>
        <taxon>Enterobacterales</taxon>
        <taxon>Erwiniaceae</taxon>
        <taxon>Pantoea</taxon>
    </lineage>
</organism>
<evidence type="ECO:0000259" key="7">
    <source>
        <dbReference type="PROSITE" id="PS00624"/>
    </source>
</evidence>
<evidence type="ECO:0000256" key="1">
    <source>
        <dbReference type="ARBA" id="ARBA00001974"/>
    </source>
</evidence>
<comment type="similarity">
    <text evidence="2 5">Belongs to the GMC oxidoreductase family.</text>
</comment>
<evidence type="ECO:0000256" key="3">
    <source>
        <dbReference type="ARBA" id="ARBA00022630"/>
    </source>
</evidence>
<evidence type="ECO:0000313" key="8">
    <source>
        <dbReference type="EMBL" id="NIF21520.1"/>
    </source>
</evidence>
<evidence type="ECO:0000256" key="4">
    <source>
        <dbReference type="ARBA" id="ARBA00022827"/>
    </source>
</evidence>
<name>A0ABX0RE68_9GAMM</name>
<comment type="caution">
    <text evidence="8">The sequence shown here is derived from an EMBL/GenBank/DDBJ whole genome shotgun (WGS) entry which is preliminary data.</text>
</comment>
<feature type="domain" description="Glucose-methanol-choline oxidoreductase N-terminal" evidence="7">
    <location>
        <begin position="254"/>
        <end position="268"/>
    </location>
</feature>
<dbReference type="SUPFAM" id="SSF51905">
    <property type="entry name" value="FAD/NAD(P)-binding domain"/>
    <property type="match status" value="1"/>
</dbReference>
<dbReference type="PANTHER" id="PTHR11552">
    <property type="entry name" value="GLUCOSE-METHANOL-CHOLINE GMC OXIDOREDUCTASE"/>
    <property type="match status" value="1"/>
</dbReference>
<evidence type="ECO:0000256" key="5">
    <source>
        <dbReference type="RuleBase" id="RU003968"/>
    </source>
</evidence>
<proteinExistence type="inferred from homology"/>
<gene>
    <name evidence="8" type="ORF">F3J40_07905</name>
</gene>
<dbReference type="EMBL" id="VWXF01000002">
    <property type="protein sequence ID" value="NIF21520.1"/>
    <property type="molecule type" value="Genomic_DNA"/>
</dbReference>
<evidence type="ECO:0000259" key="6">
    <source>
        <dbReference type="PROSITE" id="PS00623"/>
    </source>
</evidence>
<dbReference type="InterPro" id="IPR012132">
    <property type="entry name" value="GMC_OxRdtase"/>
</dbReference>
<dbReference type="InterPro" id="IPR007867">
    <property type="entry name" value="GMC_OxRtase_C"/>
</dbReference>
<dbReference type="Pfam" id="PF05199">
    <property type="entry name" value="GMC_oxred_C"/>
    <property type="match status" value="1"/>
</dbReference>
<dbReference type="Pfam" id="PF00732">
    <property type="entry name" value="GMC_oxred_N"/>
    <property type="match status" value="1"/>
</dbReference>
<dbReference type="Gene3D" id="3.30.560.10">
    <property type="entry name" value="Glucose Oxidase, domain 3"/>
    <property type="match status" value="1"/>
</dbReference>
<dbReference type="PROSITE" id="PS00623">
    <property type="entry name" value="GMC_OXRED_1"/>
    <property type="match status" value="1"/>
</dbReference>
<evidence type="ECO:0000313" key="9">
    <source>
        <dbReference type="Proteomes" id="UP001515683"/>
    </source>
</evidence>
<dbReference type="PROSITE" id="PS00624">
    <property type="entry name" value="GMC_OXRED_2"/>
    <property type="match status" value="1"/>
</dbReference>
<dbReference type="InterPro" id="IPR036188">
    <property type="entry name" value="FAD/NAD-bd_sf"/>
</dbReference>
<protein>
    <submittedName>
        <fullName evidence="8">FAD-binding protein</fullName>
    </submittedName>
</protein>
<accession>A0ABX0RE68</accession>
<evidence type="ECO:0000256" key="2">
    <source>
        <dbReference type="ARBA" id="ARBA00010790"/>
    </source>
</evidence>